<dbReference type="EMBL" id="CP048268">
    <property type="protein sequence ID" value="QYN53063.1"/>
    <property type="molecule type" value="Genomic_DNA"/>
</dbReference>
<evidence type="ECO:0000259" key="4">
    <source>
        <dbReference type="Pfam" id="PF05065"/>
    </source>
</evidence>
<dbReference type="InterPro" id="IPR054612">
    <property type="entry name" value="Phage_capsid-like_C"/>
</dbReference>
<proteinExistence type="predicted"/>
<keyword evidence="2" id="KW-0175">Coiled coil</keyword>
<gene>
    <name evidence="5" type="ORF">GYM71_06350</name>
</gene>
<feature type="region of interest" description="Disordered" evidence="3">
    <location>
        <begin position="68"/>
        <end position="87"/>
    </location>
</feature>
<accession>A0ABX8W6C9</accession>
<evidence type="ECO:0000256" key="2">
    <source>
        <dbReference type="SAM" id="Coils"/>
    </source>
</evidence>
<comment type="subcellular location">
    <subcellularLocation>
        <location evidence="1">Virion</location>
    </subcellularLocation>
</comment>
<name>A0ABX8W6C9_9LACO</name>
<evidence type="ECO:0000313" key="5">
    <source>
        <dbReference type="EMBL" id="QYN53063.1"/>
    </source>
</evidence>
<dbReference type="Pfam" id="PF05065">
    <property type="entry name" value="Phage_capsid"/>
    <property type="match status" value="1"/>
</dbReference>
<keyword evidence="6" id="KW-1185">Reference proteome</keyword>
<evidence type="ECO:0000313" key="6">
    <source>
        <dbReference type="Proteomes" id="UP000826550"/>
    </source>
</evidence>
<feature type="coiled-coil region" evidence="2">
    <location>
        <begin position="5"/>
        <end position="32"/>
    </location>
</feature>
<evidence type="ECO:0000256" key="3">
    <source>
        <dbReference type="SAM" id="MobiDB-lite"/>
    </source>
</evidence>
<dbReference type="NCBIfam" id="TIGR01554">
    <property type="entry name" value="major_cap_HK97"/>
    <property type="match status" value="1"/>
</dbReference>
<feature type="domain" description="Phage capsid-like C-terminal" evidence="4">
    <location>
        <begin position="128"/>
        <end position="396"/>
    </location>
</feature>
<reference evidence="5 6" key="1">
    <citation type="submission" date="2020-01" db="EMBL/GenBank/DDBJ databases">
        <title>Vast differences in strain-level diversity in the gut microbiota of two closely related honey bee species.</title>
        <authorList>
            <person name="Ellegaard K.M."/>
            <person name="Suenami S."/>
            <person name="Miyazaki R."/>
            <person name="Engel P."/>
        </authorList>
    </citation>
    <scope>NUCLEOTIDE SEQUENCE [LARGE SCALE GENOMIC DNA]</scope>
    <source>
        <strain evidence="5 6">ESL0416</strain>
    </source>
</reference>
<dbReference type="RefSeq" id="WP_220219863.1">
    <property type="nucleotide sequence ID" value="NZ_CP048268.1"/>
</dbReference>
<dbReference type="InterPro" id="IPR024455">
    <property type="entry name" value="Phage_capsid"/>
</dbReference>
<dbReference type="SUPFAM" id="SSF56563">
    <property type="entry name" value="Major capsid protein gp5"/>
    <property type="match status" value="1"/>
</dbReference>
<sequence length="416" mass="45896">MENNINTLATARDEAGSKVEELQNKRNEMAVKMVADPDAFSDEEINKISNELTQAIKVRDFAQKALDEERTNLKTPSPVGGDNPGKSEKAVAFEKAKKITNQFVSDFKNMVTSKVLPEGSETEGPNAGLTIPVDVQTAINTLKRSFTSLEGLVNVENVSVSSGSRVYEKLSDVTPFDNLDDETAEIGDNDDPKLTIVKYVIHRYAGISTITNTLLKDSAENILAWIENWIAKKDVITRNGQILEVLNNGVAKRIPKKVSITDFDGIKDLENNTLDPLVEATSSFITNQSGFNVLSKVKDAEGRYLIQPDPTNPDIKRIEGHTVTVITDRFLPDINGAHPLYYGDFKMAITLFDYQRMTLMTTKEGAGAFERDLTKIRVIDRFDVELIDDGAYAIGTFKTIKDQASNVIANNPAAGK</sequence>
<organism evidence="5 6">
    <name type="scientific">Lactobacillus panisapium</name>
    <dbReference type="NCBI Taxonomy" id="2012495"/>
    <lineage>
        <taxon>Bacteria</taxon>
        <taxon>Bacillati</taxon>
        <taxon>Bacillota</taxon>
        <taxon>Bacilli</taxon>
        <taxon>Lactobacillales</taxon>
        <taxon>Lactobacillaceae</taxon>
        <taxon>Lactobacillus</taxon>
    </lineage>
</organism>
<protein>
    <submittedName>
        <fullName evidence="5">Phage major capsid protein</fullName>
    </submittedName>
</protein>
<evidence type="ECO:0000256" key="1">
    <source>
        <dbReference type="ARBA" id="ARBA00004328"/>
    </source>
</evidence>
<dbReference type="Proteomes" id="UP000826550">
    <property type="component" value="Chromosome"/>
</dbReference>